<organism evidence="1 2">
    <name type="scientific">Nesterenkonia salmonea</name>
    <dbReference type="NCBI Taxonomy" id="1804987"/>
    <lineage>
        <taxon>Bacteria</taxon>
        <taxon>Bacillati</taxon>
        <taxon>Actinomycetota</taxon>
        <taxon>Actinomycetes</taxon>
        <taxon>Micrococcales</taxon>
        <taxon>Micrococcaceae</taxon>
        <taxon>Nesterenkonia</taxon>
    </lineage>
</organism>
<keyword evidence="2" id="KW-1185">Reference proteome</keyword>
<dbReference type="RefSeq" id="WP_138253664.1">
    <property type="nucleotide sequence ID" value="NZ_VAVZ01000032.1"/>
</dbReference>
<reference evidence="1 2" key="1">
    <citation type="submission" date="2019-05" db="EMBL/GenBank/DDBJ databases">
        <title>Nesterenkonia sp. GY074 isolated from the Southern Atlantic Ocean.</title>
        <authorList>
            <person name="Zhang G."/>
        </authorList>
    </citation>
    <scope>NUCLEOTIDE SEQUENCE [LARGE SCALE GENOMIC DNA]</scope>
    <source>
        <strain evidence="1 2">GY074</strain>
    </source>
</reference>
<name>A0A5R9B8U7_9MICC</name>
<sequence>MGKLLISKFGATQTIGMPDAMVQAMDTVVIERFSAGKGLALDGIKSHVTESADTDTNGVTVTTMWLAPSAPISFEYVRGSDDARTTEHIQTMRQSITETGRITIR</sequence>
<gene>
    <name evidence="1" type="ORF">FEF26_11420</name>
</gene>
<evidence type="ECO:0000313" key="1">
    <source>
        <dbReference type="EMBL" id="TLP94727.1"/>
    </source>
</evidence>
<accession>A0A5R9B8U7</accession>
<dbReference type="AlphaFoldDB" id="A0A5R9B8U7"/>
<protein>
    <submittedName>
        <fullName evidence="1">Uncharacterized protein</fullName>
    </submittedName>
</protein>
<proteinExistence type="predicted"/>
<comment type="caution">
    <text evidence="1">The sequence shown here is derived from an EMBL/GenBank/DDBJ whole genome shotgun (WGS) entry which is preliminary data.</text>
</comment>
<dbReference type="EMBL" id="VAVZ01000032">
    <property type="protein sequence ID" value="TLP94727.1"/>
    <property type="molecule type" value="Genomic_DNA"/>
</dbReference>
<dbReference type="Proteomes" id="UP000310458">
    <property type="component" value="Unassembled WGS sequence"/>
</dbReference>
<evidence type="ECO:0000313" key="2">
    <source>
        <dbReference type="Proteomes" id="UP000310458"/>
    </source>
</evidence>